<organism evidence="1 2">
    <name type="scientific">Serratia phage vB_SmaM_ 2050HW</name>
    <dbReference type="NCBI Taxonomy" id="2024252"/>
    <lineage>
        <taxon>Viruses</taxon>
        <taxon>Duplodnaviria</taxon>
        <taxon>Heunggongvirae</taxon>
        <taxon>Uroviricota</taxon>
        <taxon>Caudoviricetes</taxon>
        <taxon>Chimalliviridae</taxon>
        <taxon>Moabitevirus</taxon>
        <taxon>Moabitevirus mv2050HW</taxon>
    </lineage>
</organism>
<evidence type="ECO:0000313" key="1">
    <source>
        <dbReference type="EMBL" id="ATA65595.1"/>
    </source>
</evidence>
<dbReference type="EMBL" id="MF285618">
    <property type="protein sequence ID" value="ATA65595.1"/>
    <property type="molecule type" value="Genomic_DNA"/>
</dbReference>
<evidence type="ECO:0000313" key="2">
    <source>
        <dbReference type="Proteomes" id="UP000223363"/>
    </source>
</evidence>
<accession>A0A289Z7S5</accession>
<keyword evidence="2" id="KW-1185">Reference proteome</keyword>
<reference evidence="2" key="1">
    <citation type="submission" date="2017-06" db="EMBL/GenBank/DDBJ databases">
        <authorList>
            <person name="Zhao X."/>
        </authorList>
    </citation>
    <scope>NUCLEOTIDE SEQUENCE [LARGE SCALE GENOMIC DNA]</scope>
</reference>
<sequence>MPYVNLPEGELTKDSSLIITGVISKEVTYLPLVDIKTIGKPYRSGPGKWALWVFEVEKKDGTSITLTPLKNFGGTREELHQKCELISSLLGE</sequence>
<protein>
    <submittedName>
        <fullName evidence="1">Uncharacterized protein</fullName>
    </submittedName>
</protein>
<gene>
    <name evidence="1" type="ORF">2050HW_00260</name>
</gene>
<proteinExistence type="predicted"/>
<dbReference type="Proteomes" id="UP000223363">
    <property type="component" value="Segment"/>
</dbReference>
<name>A0A289Z7S5_9CAUD</name>